<keyword evidence="2" id="KW-0472">Membrane</keyword>
<proteinExistence type="predicted"/>
<dbReference type="EMBL" id="JBAHYK010002770">
    <property type="protein sequence ID" value="KAL0564457.1"/>
    <property type="molecule type" value="Genomic_DNA"/>
</dbReference>
<evidence type="ECO:0000256" key="1">
    <source>
        <dbReference type="SAM" id="MobiDB-lite"/>
    </source>
</evidence>
<evidence type="ECO:0008006" key="5">
    <source>
        <dbReference type="Google" id="ProtNLM"/>
    </source>
</evidence>
<dbReference type="Gene3D" id="3.60.10.10">
    <property type="entry name" value="Endonuclease/exonuclease/phosphatase"/>
    <property type="match status" value="1"/>
</dbReference>
<evidence type="ECO:0000313" key="4">
    <source>
        <dbReference type="Proteomes" id="UP001465976"/>
    </source>
</evidence>
<dbReference type="InterPro" id="IPR036691">
    <property type="entry name" value="Endo/exonu/phosph_ase_sf"/>
</dbReference>
<comment type="caution">
    <text evidence="3">The sequence shown here is derived from an EMBL/GenBank/DDBJ whole genome shotgun (WGS) entry which is preliminary data.</text>
</comment>
<organism evidence="3 4">
    <name type="scientific">Marasmius crinis-equi</name>
    <dbReference type="NCBI Taxonomy" id="585013"/>
    <lineage>
        <taxon>Eukaryota</taxon>
        <taxon>Fungi</taxon>
        <taxon>Dikarya</taxon>
        <taxon>Basidiomycota</taxon>
        <taxon>Agaricomycotina</taxon>
        <taxon>Agaricomycetes</taxon>
        <taxon>Agaricomycetidae</taxon>
        <taxon>Agaricales</taxon>
        <taxon>Marasmiineae</taxon>
        <taxon>Marasmiaceae</taxon>
        <taxon>Marasmius</taxon>
    </lineage>
</organism>
<keyword evidence="2" id="KW-1133">Transmembrane helix</keyword>
<dbReference type="Proteomes" id="UP001465976">
    <property type="component" value="Unassembled WGS sequence"/>
</dbReference>
<feature type="compositionally biased region" description="Polar residues" evidence="1">
    <location>
        <begin position="22"/>
        <end position="38"/>
    </location>
</feature>
<feature type="transmembrane region" description="Helical" evidence="2">
    <location>
        <begin position="168"/>
        <end position="190"/>
    </location>
</feature>
<evidence type="ECO:0000256" key="2">
    <source>
        <dbReference type="SAM" id="Phobius"/>
    </source>
</evidence>
<sequence length="364" mass="40291">MDVDAPTTTSPTMEHDNGAKEPSSTSTKVEQVPQGSQQAVLQITSLADQSGPNEQQQQTMLPLSSSAAVEGGLVQQECGGQTSISLLQRLQPQPNNGEPSMPSLLWRISCHPHTNVDTSTSGLLQRLSLTPAIANRKWAQRPGAAVVLGHFYVFSMDYVKSRRRSEGWIVVIKPIFVWALEGMTALAIVFRTPVDASRFCQLWNQYASDVTEAADVRANVDSALPPPRDVVSPSPTGGASNMDNKSDFFYCSSVSWNVAEKYELILDDMSDMLMGMDIIMMQETHHYDGEHIKVLDGYRVFSRARETADFDYPWGGVVTLVKSFLNPVFHDEFSGPDLLVVEVGGFLYFNCYILPQNSRQDWST</sequence>
<accession>A0ABR3ENL6</accession>
<reference evidence="3 4" key="1">
    <citation type="submission" date="2024-02" db="EMBL/GenBank/DDBJ databases">
        <title>A draft genome for the cacao thread blight pathogen Marasmius crinis-equi.</title>
        <authorList>
            <person name="Cohen S.P."/>
            <person name="Baruah I.K."/>
            <person name="Amoako-Attah I."/>
            <person name="Bukari Y."/>
            <person name="Meinhardt L.W."/>
            <person name="Bailey B.A."/>
        </authorList>
    </citation>
    <scope>NUCLEOTIDE SEQUENCE [LARGE SCALE GENOMIC DNA]</scope>
    <source>
        <strain evidence="3 4">GH-76</strain>
    </source>
</reference>
<dbReference type="SUPFAM" id="SSF56219">
    <property type="entry name" value="DNase I-like"/>
    <property type="match status" value="1"/>
</dbReference>
<feature type="compositionally biased region" description="Polar residues" evidence="1">
    <location>
        <begin position="1"/>
        <end position="12"/>
    </location>
</feature>
<gene>
    <name evidence="3" type="ORF">V5O48_017589</name>
</gene>
<protein>
    <recommendedName>
        <fullName evidence="5">Endonuclease/exonuclease/phosphatase domain-containing protein</fullName>
    </recommendedName>
</protein>
<keyword evidence="4" id="KW-1185">Reference proteome</keyword>
<feature type="region of interest" description="Disordered" evidence="1">
    <location>
        <begin position="1"/>
        <end position="38"/>
    </location>
</feature>
<name>A0ABR3ENL6_9AGAR</name>
<evidence type="ECO:0000313" key="3">
    <source>
        <dbReference type="EMBL" id="KAL0564457.1"/>
    </source>
</evidence>
<keyword evidence="2" id="KW-0812">Transmembrane</keyword>